<reference evidence="1 2" key="1">
    <citation type="submission" date="2014-06" db="EMBL/GenBank/DDBJ databases">
        <title>Draft genome sequence of Paenibacillus sp. MSt1.</title>
        <authorList>
            <person name="Aw Y.K."/>
            <person name="Ong K.S."/>
            <person name="Gan H.M."/>
            <person name="Lee S.M."/>
        </authorList>
    </citation>
    <scope>NUCLEOTIDE SEQUENCE [LARGE SCALE GENOMIC DNA]</scope>
    <source>
        <strain evidence="1 2">MSt1</strain>
    </source>
</reference>
<dbReference type="Pfam" id="PF14107">
    <property type="entry name" value="DUF4280"/>
    <property type="match status" value="1"/>
</dbReference>
<organism evidence="1 2">
    <name type="scientific">Paenibacillus tyrfis</name>
    <dbReference type="NCBI Taxonomy" id="1501230"/>
    <lineage>
        <taxon>Bacteria</taxon>
        <taxon>Bacillati</taxon>
        <taxon>Bacillota</taxon>
        <taxon>Bacilli</taxon>
        <taxon>Bacillales</taxon>
        <taxon>Paenibacillaceae</taxon>
        <taxon>Paenibacillus</taxon>
    </lineage>
</organism>
<name>A0A081NXL2_9BACL</name>
<keyword evidence="2" id="KW-1185">Reference proteome</keyword>
<evidence type="ECO:0008006" key="3">
    <source>
        <dbReference type="Google" id="ProtNLM"/>
    </source>
</evidence>
<sequence>MKATYVVRGTPIRCSCGSAPDVLNLPSSHGVTVKEQPLLNITDCTVGKNIISFGSCNNPNNPGAKEEITTTSWFFFTSTTEIDKAANGMLPCQPVFEPGTRWMQDKEDVLVGGEPVLTEKATLVCKWGGIILMDKKG</sequence>
<dbReference type="AlphaFoldDB" id="A0A081NXL2"/>
<evidence type="ECO:0000313" key="2">
    <source>
        <dbReference type="Proteomes" id="UP000028123"/>
    </source>
</evidence>
<accession>A0A081NXL2</accession>
<dbReference type="Proteomes" id="UP000028123">
    <property type="component" value="Unassembled WGS sequence"/>
</dbReference>
<dbReference type="EMBL" id="JNVM01000024">
    <property type="protein sequence ID" value="KEQ23185.1"/>
    <property type="molecule type" value="Genomic_DNA"/>
</dbReference>
<comment type="caution">
    <text evidence="1">The sequence shown here is derived from an EMBL/GenBank/DDBJ whole genome shotgun (WGS) entry which is preliminary data.</text>
</comment>
<protein>
    <recommendedName>
        <fullName evidence="3">DUF4280 domain-containing protein</fullName>
    </recommendedName>
</protein>
<gene>
    <name evidence="1" type="ORF">ET33_17640</name>
</gene>
<evidence type="ECO:0000313" key="1">
    <source>
        <dbReference type="EMBL" id="KEQ23185.1"/>
    </source>
</evidence>
<dbReference type="InterPro" id="IPR025460">
    <property type="entry name" value="DUF4280"/>
</dbReference>
<proteinExistence type="predicted"/>
<dbReference type="eggNOG" id="ENOG5031DZ3">
    <property type="taxonomic scope" value="Bacteria"/>
</dbReference>